<dbReference type="AlphaFoldDB" id="A0A8X6QZR1"/>
<keyword evidence="3" id="KW-1185">Reference proteome</keyword>
<organism evidence="2 3">
    <name type="scientific">Nephila pilipes</name>
    <name type="common">Giant wood spider</name>
    <name type="synonym">Nephila maculata</name>
    <dbReference type="NCBI Taxonomy" id="299642"/>
    <lineage>
        <taxon>Eukaryota</taxon>
        <taxon>Metazoa</taxon>
        <taxon>Ecdysozoa</taxon>
        <taxon>Arthropoda</taxon>
        <taxon>Chelicerata</taxon>
        <taxon>Arachnida</taxon>
        <taxon>Araneae</taxon>
        <taxon>Araneomorphae</taxon>
        <taxon>Entelegynae</taxon>
        <taxon>Araneoidea</taxon>
        <taxon>Nephilidae</taxon>
        <taxon>Nephila</taxon>
    </lineage>
</organism>
<feature type="region of interest" description="Disordered" evidence="1">
    <location>
        <begin position="1"/>
        <end position="25"/>
    </location>
</feature>
<evidence type="ECO:0000313" key="3">
    <source>
        <dbReference type="Proteomes" id="UP000887013"/>
    </source>
</evidence>
<dbReference type="Proteomes" id="UP000887013">
    <property type="component" value="Unassembled WGS sequence"/>
</dbReference>
<proteinExistence type="predicted"/>
<name>A0A8X6QZR1_NEPPI</name>
<feature type="compositionally biased region" description="Basic and acidic residues" evidence="1">
    <location>
        <begin position="1"/>
        <end position="17"/>
    </location>
</feature>
<evidence type="ECO:0000256" key="1">
    <source>
        <dbReference type="SAM" id="MobiDB-lite"/>
    </source>
</evidence>
<protein>
    <submittedName>
        <fullName evidence="2">Uncharacterized protein</fullName>
    </submittedName>
</protein>
<dbReference type="EMBL" id="BMAW01040531">
    <property type="protein sequence ID" value="GFU60037.1"/>
    <property type="molecule type" value="Genomic_DNA"/>
</dbReference>
<sequence>MDDQSAVKDYRLQKPDSENYSTEVSHYTSPDVIDLVRDPGTGANRQSLEGNVHYLMYFNDPTTCQLNQQINFLEDEQNLVKRLECSKFSEKSYSVP</sequence>
<accession>A0A8X6QZR1</accession>
<gene>
    <name evidence="2" type="ORF">NPIL_113281</name>
</gene>
<comment type="caution">
    <text evidence="2">The sequence shown here is derived from an EMBL/GenBank/DDBJ whole genome shotgun (WGS) entry which is preliminary data.</text>
</comment>
<reference evidence="2" key="1">
    <citation type="submission" date="2020-08" db="EMBL/GenBank/DDBJ databases">
        <title>Multicomponent nature underlies the extraordinary mechanical properties of spider dragline silk.</title>
        <authorList>
            <person name="Kono N."/>
            <person name="Nakamura H."/>
            <person name="Mori M."/>
            <person name="Yoshida Y."/>
            <person name="Ohtoshi R."/>
            <person name="Malay A.D."/>
            <person name="Moran D.A.P."/>
            <person name="Tomita M."/>
            <person name="Numata K."/>
            <person name="Arakawa K."/>
        </authorList>
    </citation>
    <scope>NUCLEOTIDE SEQUENCE</scope>
</reference>
<evidence type="ECO:0000313" key="2">
    <source>
        <dbReference type="EMBL" id="GFU60037.1"/>
    </source>
</evidence>